<dbReference type="KEGG" id="eae:EAE_03795"/>
<evidence type="ECO:0000313" key="3">
    <source>
        <dbReference type="EMBL" id="AEG95688.1"/>
    </source>
</evidence>
<dbReference type="AlphaFoldDB" id="A0A0H3FS78"/>
<reference evidence="3 4" key="1">
    <citation type="journal article" date="2012" name="J. Bacteriol.">
        <title>Complete genome sequence of Enterobacter aerogenes KCTC 2190.</title>
        <authorList>
            <person name="Shin S.H."/>
            <person name="Kim S."/>
            <person name="Kim J.Y."/>
            <person name="Lee S."/>
            <person name="Um Y."/>
            <person name="Oh M.K."/>
            <person name="Kim Y.R."/>
            <person name="Lee J."/>
            <person name="Yang K.S."/>
        </authorList>
    </citation>
    <scope>NUCLEOTIDE SEQUENCE [LARGE SCALE GENOMIC DNA]</scope>
    <source>
        <strain evidence="3 4">KCTC 2190</strain>
    </source>
</reference>
<dbReference type="Proteomes" id="UP000008881">
    <property type="component" value="Chromosome"/>
</dbReference>
<dbReference type="EMBL" id="CP002824">
    <property type="protein sequence ID" value="AEG95688.1"/>
    <property type="molecule type" value="Genomic_DNA"/>
</dbReference>
<dbReference type="GeneID" id="93313884"/>
<feature type="domain" description="DUF58" evidence="2">
    <location>
        <begin position="51"/>
        <end position="272"/>
    </location>
</feature>
<sequence length="300" mass="33678">MNELCVNRQMLLDLGPQARLMANPPGQIPPGALSGERASRQQGRGLNFDSLRRYQPGDDVRMIDWQTTARLRTPWVRQYNEERERPVFLLVDQRLDMHFATRGQTKASAAAKTAALLAWRSHHDGDRLGSLVFNDTTLALQPCSAPRRTLPALLDNLTHYNQLLAQQYPHEPERTQTLAQALQRAASAIPRGAWVAILSDFHDLDAQAKAMLAHLRRRCEVSAFVLFDDLHLRLPRSGTLAACYGGRSASVTLTSALSADIRQHIIGRLARQQQQLNQLGIRVNHLTVTQDLLRQLQKGL</sequence>
<dbReference type="PATRIC" id="fig|1028307.3.peg.757"/>
<dbReference type="HOGENOM" id="CLU_054927_1_0_6"/>
<dbReference type="InterPro" id="IPR002881">
    <property type="entry name" value="DUF58"/>
</dbReference>
<dbReference type="OrthoDB" id="9812729at2"/>
<organism evidence="3 4">
    <name type="scientific">Klebsiella aerogenes (strain ATCC 13048 / DSM 30053 / CCUG 1429 / JCM 1235 / KCTC 2190 / NBRC 13534 / NCIMB 10102 / NCTC 10006 / CDC 819-56)</name>
    <name type="common">Enterobacter aerogenes</name>
    <dbReference type="NCBI Taxonomy" id="1028307"/>
    <lineage>
        <taxon>Bacteria</taxon>
        <taxon>Pseudomonadati</taxon>
        <taxon>Pseudomonadota</taxon>
        <taxon>Gammaproteobacteria</taxon>
        <taxon>Enterobacterales</taxon>
        <taxon>Enterobacteriaceae</taxon>
        <taxon>Klebsiella/Raoultella group</taxon>
        <taxon>Klebsiella</taxon>
    </lineage>
</organism>
<keyword evidence="4" id="KW-1185">Reference proteome</keyword>
<name>A0A0H3FS78_KLEAK</name>
<dbReference type="PANTHER" id="PTHR33608:SF12">
    <property type="entry name" value="DUF58 DOMAIN-CONTAINING PROTEIN"/>
    <property type="match status" value="1"/>
</dbReference>
<dbReference type="RefSeq" id="WP_015703540.1">
    <property type="nucleotide sequence ID" value="NC_015663.1"/>
</dbReference>
<gene>
    <name evidence="3" type="ordered locus">EAE_03795</name>
</gene>
<evidence type="ECO:0000313" key="4">
    <source>
        <dbReference type="Proteomes" id="UP000008881"/>
    </source>
</evidence>
<evidence type="ECO:0000256" key="1">
    <source>
        <dbReference type="SAM" id="MobiDB-lite"/>
    </source>
</evidence>
<protein>
    <recommendedName>
        <fullName evidence="2">DUF58 domain-containing protein</fullName>
    </recommendedName>
</protein>
<accession>A0A0H3FS78</accession>
<evidence type="ECO:0000259" key="2">
    <source>
        <dbReference type="Pfam" id="PF01882"/>
    </source>
</evidence>
<dbReference type="Pfam" id="PF01882">
    <property type="entry name" value="DUF58"/>
    <property type="match status" value="1"/>
</dbReference>
<dbReference type="PANTHER" id="PTHR33608">
    <property type="entry name" value="BLL2464 PROTEIN"/>
    <property type="match status" value="1"/>
</dbReference>
<feature type="region of interest" description="Disordered" evidence="1">
    <location>
        <begin position="22"/>
        <end position="50"/>
    </location>
</feature>
<dbReference type="eggNOG" id="COG1721">
    <property type="taxonomic scope" value="Bacteria"/>
</dbReference>
<proteinExistence type="predicted"/>